<organism evidence="2">
    <name type="scientific">uncultured Rubrobacteraceae bacterium</name>
    <dbReference type="NCBI Taxonomy" id="349277"/>
    <lineage>
        <taxon>Bacteria</taxon>
        <taxon>Bacillati</taxon>
        <taxon>Actinomycetota</taxon>
        <taxon>Rubrobacteria</taxon>
        <taxon>Rubrobacterales</taxon>
        <taxon>Rubrobacteraceae</taxon>
        <taxon>environmental samples</taxon>
    </lineage>
</organism>
<accession>A0A6J4R2T1</accession>
<name>A0A6J4R2T1_9ACTN</name>
<protein>
    <submittedName>
        <fullName evidence="2">Uncharacterized protein</fullName>
    </submittedName>
</protein>
<feature type="transmembrane region" description="Helical" evidence="1">
    <location>
        <begin position="12"/>
        <end position="37"/>
    </location>
</feature>
<dbReference type="AlphaFoldDB" id="A0A6J4R2T1"/>
<evidence type="ECO:0000256" key="1">
    <source>
        <dbReference type="SAM" id="Phobius"/>
    </source>
</evidence>
<gene>
    <name evidence="2" type="ORF">AVDCRST_MAG02-2593</name>
</gene>
<proteinExistence type="predicted"/>
<dbReference type="EMBL" id="CADCVH010000084">
    <property type="protein sequence ID" value="CAA9462583.1"/>
    <property type="molecule type" value="Genomic_DNA"/>
</dbReference>
<sequence length="73" mass="7518">MLGEGPGALRAPACTVTVATLAIVFALMATGVCTLGAGLGVPPPEGHAYAGEIKTRFGPAKLNRGRRVRPVFW</sequence>
<keyword evidence="1" id="KW-0472">Membrane</keyword>
<reference evidence="2" key="1">
    <citation type="submission" date="2020-02" db="EMBL/GenBank/DDBJ databases">
        <authorList>
            <person name="Meier V. D."/>
        </authorList>
    </citation>
    <scope>NUCLEOTIDE SEQUENCE</scope>
    <source>
        <strain evidence="2">AVDCRST_MAG02</strain>
    </source>
</reference>
<keyword evidence="1" id="KW-1133">Transmembrane helix</keyword>
<keyword evidence="1" id="KW-0812">Transmembrane</keyword>
<evidence type="ECO:0000313" key="2">
    <source>
        <dbReference type="EMBL" id="CAA9462583.1"/>
    </source>
</evidence>